<dbReference type="Proteomes" id="UP000324222">
    <property type="component" value="Unassembled WGS sequence"/>
</dbReference>
<keyword evidence="2" id="KW-1185">Reference proteome</keyword>
<sequence length="104" mass="11949">MFFKTWCEVLPLWYPGPHRICIPKKRPWRGGVTASLLSGQRVNETLSVTEVWLDGNWHKVLVDTGTSWHVAHISCCNKWRKEDVAILTISSEEQKWEGTGVLCL</sequence>
<protein>
    <submittedName>
        <fullName evidence="1">Uncharacterized protein</fullName>
    </submittedName>
</protein>
<organism evidence="1 2">
    <name type="scientific">Portunus trituberculatus</name>
    <name type="common">Swimming crab</name>
    <name type="synonym">Neptunus trituberculatus</name>
    <dbReference type="NCBI Taxonomy" id="210409"/>
    <lineage>
        <taxon>Eukaryota</taxon>
        <taxon>Metazoa</taxon>
        <taxon>Ecdysozoa</taxon>
        <taxon>Arthropoda</taxon>
        <taxon>Crustacea</taxon>
        <taxon>Multicrustacea</taxon>
        <taxon>Malacostraca</taxon>
        <taxon>Eumalacostraca</taxon>
        <taxon>Eucarida</taxon>
        <taxon>Decapoda</taxon>
        <taxon>Pleocyemata</taxon>
        <taxon>Brachyura</taxon>
        <taxon>Eubrachyura</taxon>
        <taxon>Portunoidea</taxon>
        <taxon>Portunidae</taxon>
        <taxon>Portuninae</taxon>
        <taxon>Portunus</taxon>
    </lineage>
</organism>
<name>A0A5B7JKX4_PORTR</name>
<evidence type="ECO:0000313" key="2">
    <source>
        <dbReference type="Proteomes" id="UP000324222"/>
    </source>
</evidence>
<accession>A0A5B7JKX4</accession>
<dbReference type="AlphaFoldDB" id="A0A5B7JKX4"/>
<reference evidence="1 2" key="1">
    <citation type="submission" date="2019-05" db="EMBL/GenBank/DDBJ databases">
        <title>Another draft genome of Portunus trituberculatus and its Hox gene families provides insights of decapod evolution.</title>
        <authorList>
            <person name="Jeong J.-H."/>
            <person name="Song I."/>
            <person name="Kim S."/>
            <person name="Choi T."/>
            <person name="Kim D."/>
            <person name="Ryu S."/>
            <person name="Kim W."/>
        </authorList>
    </citation>
    <scope>NUCLEOTIDE SEQUENCE [LARGE SCALE GENOMIC DNA]</scope>
    <source>
        <tissue evidence="1">Muscle</tissue>
    </source>
</reference>
<evidence type="ECO:0000313" key="1">
    <source>
        <dbReference type="EMBL" id="MPC94876.1"/>
    </source>
</evidence>
<proteinExistence type="predicted"/>
<dbReference type="OrthoDB" id="6367876at2759"/>
<comment type="caution">
    <text evidence="1">The sequence shown here is derived from an EMBL/GenBank/DDBJ whole genome shotgun (WGS) entry which is preliminary data.</text>
</comment>
<gene>
    <name evidence="1" type="ORF">E2C01_090065</name>
</gene>
<dbReference type="EMBL" id="VSRR010100139">
    <property type="protein sequence ID" value="MPC94876.1"/>
    <property type="molecule type" value="Genomic_DNA"/>
</dbReference>